<sequence length="765" mass="84042">MSLSPTSESPSDGNIDSNLSSSLTDLSNLLAHKEYVLATAQGDGDIAKAALSAAKSIFDLGISLEHSSHPHLHPLLTSVIEPPPLMTRSKANAKKGKKGSKHDEEATAKKAPVQTAESLLPYTPLDGLYTEGMNFAQIWQQLELRSGKLGEVLKVVGIESAEPKENDDDAGMDSEEDSDESDDDDDDERENDILDFEGLDDEQKAMWLEYLKENPDEFVEKYDDDGDDMSEEDISGSDDDDDDEDGSDDSDLDDDMEGSESDEDADMDEEMSGEEDLAMEDDDDERDDEEEETSAFQTRRGPQHPTLDDQFFSIEDFNRVTEEQEAGKASLGKLGSSQDEDEEETDIRLDEDIGDLLGEDVLEGEEGEADMMYADFFPPPPRDRSKPPPRKHTDEKTDKKGKGKASVRFSEGEDKADVNGDVDAAGPSSSRDIMSRVREDLFAEDDEAEVQAATANLSTHEKRTLALQEQIAAFEQENIGKKDWTLLGEATAKARPENSLLEETLDFEHSGKVVPLVTEEKVLSLEEMIKKRILDNDFNDVVRRREIDDKAFLPSRYFELQDAQSTRSLAQIYEDEYQAAATGSKAADPRDAKLAKDHEEIEKLWGDICYKLDALSNLHFTPKAPKATITTLSNVATTSMEDALPTTQSAATMLAPEEMLAPAAAAQLVSRTELTPEEKRRSRQKTRKSRATQRKALDVAVDKFAGKSGVGAGRARGGVKGEKDRALQELVKTGKGVTVVGQQPAKKRGTRPTSASAGPSVGLKL</sequence>
<evidence type="ECO:0000313" key="2">
    <source>
        <dbReference type="Proteomes" id="UP001227268"/>
    </source>
</evidence>
<organism evidence="1 2">
    <name type="scientific">Naganishia friedmannii</name>
    <dbReference type="NCBI Taxonomy" id="89922"/>
    <lineage>
        <taxon>Eukaryota</taxon>
        <taxon>Fungi</taxon>
        <taxon>Dikarya</taxon>
        <taxon>Basidiomycota</taxon>
        <taxon>Agaricomycotina</taxon>
        <taxon>Tremellomycetes</taxon>
        <taxon>Filobasidiales</taxon>
        <taxon>Filobasidiaceae</taxon>
        <taxon>Naganishia</taxon>
    </lineage>
</organism>
<evidence type="ECO:0000313" key="1">
    <source>
        <dbReference type="EMBL" id="KAJ9102536.1"/>
    </source>
</evidence>
<dbReference type="Proteomes" id="UP001227268">
    <property type="component" value="Unassembled WGS sequence"/>
</dbReference>
<proteinExistence type="predicted"/>
<gene>
    <name evidence="1" type="ORF">QFC21_002937</name>
</gene>
<protein>
    <submittedName>
        <fullName evidence="1">Uncharacterized protein</fullName>
    </submittedName>
</protein>
<dbReference type="EMBL" id="JASBWT010000008">
    <property type="protein sequence ID" value="KAJ9102536.1"/>
    <property type="molecule type" value="Genomic_DNA"/>
</dbReference>
<name>A0ACC2VVC4_9TREE</name>
<accession>A0ACC2VVC4</accession>
<comment type="caution">
    <text evidence="1">The sequence shown here is derived from an EMBL/GenBank/DDBJ whole genome shotgun (WGS) entry which is preliminary data.</text>
</comment>
<reference evidence="1" key="1">
    <citation type="submission" date="2023-04" db="EMBL/GenBank/DDBJ databases">
        <title>Draft Genome sequencing of Naganishia species isolated from polar environments using Oxford Nanopore Technology.</title>
        <authorList>
            <person name="Leo P."/>
            <person name="Venkateswaran K."/>
        </authorList>
    </citation>
    <scope>NUCLEOTIDE SEQUENCE</scope>
    <source>
        <strain evidence="1">MNA-CCFEE 5423</strain>
    </source>
</reference>
<keyword evidence="2" id="KW-1185">Reference proteome</keyword>